<evidence type="ECO:0000256" key="1">
    <source>
        <dbReference type="ARBA" id="ARBA00004651"/>
    </source>
</evidence>
<dbReference type="PANTHER" id="PTHR30561:SF1">
    <property type="entry name" value="MULTIDRUG TRANSPORTER EMRE"/>
    <property type="match status" value="1"/>
</dbReference>
<feature type="transmembrane region" description="Helical" evidence="8">
    <location>
        <begin position="70"/>
        <end position="91"/>
    </location>
</feature>
<feature type="transmembrane region" description="Helical" evidence="8">
    <location>
        <begin position="97"/>
        <end position="114"/>
    </location>
</feature>
<sequence length="127" mass="13617">MILRAKKRMGIQLKSYIYLAMAICFEIFGTTMLKLSDGFTNLLPGLGVVVGMGLSFFSLSMSLRVIPLSFAYAVWSGVGTAVTALLGVMVWGDHFTFVSFIAIAAIIGGVVLLNSSKHPEKAPQGQL</sequence>
<evidence type="ECO:0000256" key="3">
    <source>
        <dbReference type="ARBA" id="ARBA00022475"/>
    </source>
</evidence>
<dbReference type="InterPro" id="IPR045324">
    <property type="entry name" value="Small_multidrug_res"/>
</dbReference>
<evidence type="ECO:0000256" key="7">
    <source>
        <dbReference type="RuleBase" id="RU003942"/>
    </source>
</evidence>
<name>A0ABM9BTV9_9BACL</name>
<keyword evidence="3" id="KW-1003">Cell membrane</keyword>
<dbReference type="EMBL" id="CAKMMG010000001">
    <property type="protein sequence ID" value="CAH1193303.1"/>
    <property type="molecule type" value="Genomic_DNA"/>
</dbReference>
<dbReference type="InterPro" id="IPR037185">
    <property type="entry name" value="EmrE-like"/>
</dbReference>
<reference evidence="9" key="1">
    <citation type="submission" date="2022-01" db="EMBL/GenBank/DDBJ databases">
        <authorList>
            <person name="Criscuolo A."/>
        </authorList>
    </citation>
    <scope>NUCLEOTIDE SEQUENCE</scope>
    <source>
        <strain evidence="9">CIP111892</strain>
    </source>
</reference>
<dbReference type="Pfam" id="PF00893">
    <property type="entry name" value="Multi_Drug_Res"/>
    <property type="match status" value="1"/>
</dbReference>
<comment type="subcellular location">
    <subcellularLocation>
        <location evidence="1 7">Cell membrane</location>
        <topology evidence="1 7">Multi-pass membrane protein</topology>
    </subcellularLocation>
</comment>
<keyword evidence="4 7" id="KW-0812">Transmembrane</keyword>
<organism evidence="9 10">
    <name type="scientific">Paenibacillus auburnensis</name>
    <dbReference type="NCBI Taxonomy" id="2905649"/>
    <lineage>
        <taxon>Bacteria</taxon>
        <taxon>Bacillati</taxon>
        <taxon>Bacillota</taxon>
        <taxon>Bacilli</taxon>
        <taxon>Bacillales</taxon>
        <taxon>Paenibacillaceae</taxon>
        <taxon>Paenibacillus</taxon>
    </lineage>
</organism>
<dbReference type="PANTHER" id="PTHR30561">
    <property type="entry name" value="SMR FAMILY PROTON-DEPENDENT DRUG EFFLUX TRANSPORTER SUGE"/>
    <property type="match status" value="1"/>
</dbReference>
<comment type="similarity">
    <text evidence="7">Belongs to the drug/metabolite transporter (DMT) superfamily. Small multidrug resistance (SMR) (TC 2.A.7.1) family.</text>
</comment>
<keyword evidence="6 8" id="KW-0472">Membrane</keyword>
<dbReference type="Gene3D" id="1.10.3730.20">
    <property type="match status" value="1"/>
</dbReference>
<protein>
    <submittedName>
        <fullName evidence="9">Multidrug resistance protein EbrB</fullName>
    </submittedName>
</protein>
<keyword evidence="2" id="KW-0813">Transport</keyword>
<evidence type="ECO:0000313" key="10">
    <source>
        <dbReference type="Proteomes" id="UP000838324"/>
    </source>
</evidence>
<evidence type="ECO:0000256" key="2">
    <source>
        <dbReference type="ARBA" id="ARBA00022448"/>
    </source>
</evidence>
<keyword evidence="5 8" id="KW-1133">Transmembrane helix</keyword>
<keyword evidence="10" id="KW-1185">Reference proteome</keyword>
<dbReference type="Proteomes" id="UP000838324">
    <property type="component" value="Unassembled WGS sequence"/>
</dbReference>
<evidence type="ECO:0000256" key="5">
    <source>
        <dbReference type="ARBA" id="ARBA00022989"/>
    </source>
</evidence>
<dbReference type="SUPFAM" id="SSF103481">
    <property type="entry name" value="Multidrug resistance efflux transporter EmrE"/>
    <property type="match status" value="1"/>
</dbReference>
<gene>
    <name evidence="9" type="primary">ebrB_1</name>
    <name evidence="9" type="ORF">PAECIP111892_01190</name>
</gene>
<feature type="transmembrane region" description="Helical" evidence="8">
    <location>
        <begin position="16"/>
        <end position="36"/>
    </location>
</feature>
<evidence type="ECO:0000256" key="6">
    <source>
        <dbReference type="ARBA" id="ARBA00023136"/>
    </source>
</evidence>
<proteinExistence type="inferred from homology"/>
<evidence type="ECO:0000256" key="4">
    <source>
        <dbReference type="ARBA" id="ARBA00022692"/>
    </source>
</evidence>
<accession>A0ABM9BTV9</accession>
<dbReference type="InterPro" id="IPR000390">
    <property type="entry name" value="Small_drug/metabolite_transptr"/>
</dbReference>
<comment type="caution">
    <text evidence="9">The sequence shown here is derived from an EMBL/GenBank/DDBJ whole genome shotgun (WGS) entry which is preliminary data.</text>
</comment>
<evidence type="ECO:0000313" key="9">
    <source>
        <dbReference type="EMBL" id="CAH1193303.1"/>
    </source>
</evidence>
<feature type="transmembrane region" description="Helical" evidence="8">
    <location>
        <begin position="42"/>
        <end position="63"/>
    </location>
</feature>
<evidence type="ECO:0000256" key="8">
    <source>
        <dbReference type="SAM" id="Phobius"/>
    </source>
</evidence>